<dbReference type="KEGG" id="nmv:NITMOv2_2302"/>
<accession>A0A0K2GCP3</accession>
<feature type="domain" description="ACT" evidence="1">
    <location>
        <begin position="72"/>
        <end position="136"/>
    </location>
</feature>
<dbReference type="PANTHER" id="PTHR40099">
    <property type="entry name" value="ACETOLACTATE SYNTHASE, SMALL SUBUNIT"/>
    <property type="match status" value="1"/>
</dbReference>
<dbReference type="PATRIC" id="fig|42253.5.peg.2269"/>
<sequence length="136" mass="14310">MPTTTQLVISGQSKPGVLADVASVLGESGVNIKAFSAPEVTGTGKLRLLVADLDGARAALKAAKIKFTEETALILSLENKPGALKEVADLLTKSRINIKCGYCTPSREGKRAIVVLTVSNTDKALAILRTQSLDEF</sequence>
<dbReference type="STRING" id="42253.NITMOv2_2302"/>
<dbReference type="AlphaFoldDB" id="A0A0K2GCP3"/>
<dbReference type="Pfam" id="PF22629">
    <property type="entry name" value="ACT_AHAS_ss"/>
    <property type="match status" value="1"/>
</dbReference>
<dbReference type="InterPro" id="IPR045865">
    <property type="entry name" value="ACT-like_dom_sf"/>
</dbReference>
<name>A0A0K2GCP3_NITMO</name>
<dbReference type="Gene3D" id="3.30.2130.10">
    <property type="entry name" value="VC0802-like"/>
    <property type="match status" value="1"/>
</dbReference>
<reference evidence="2 3" key="1">
    <citation type="journal article" date="2015" name="Proc. Natl. Acad. Sci. U.S.A.">
        <title>Expanded metabolic versatility of ubiquitous nitrite-oxidizing bacteria from the genus Nitrospira.</title>
        <authorList>
            <person name="Koch H."/>
            <person name="Lucker S."/>
            <person name="Albertsen M."/>
            <person name="Kitzinger K."/>
            <person name="Herbold C."/>
            <person name="Spieck E."/>
            <person name="Nielsen P.H."/>
            <person name="Wagner M."/>
            <person name="Daims H."/>
        </authorList>
    </citation>
    <scope>NUCLEOTIDE SEQUENCE [LARGE SCALE GENOMIC DNA]</scope>
    <source>
        <strain evidence="2 3">NSP M-1</strain>
    </source>
</reference>
<dbReference type="Pfam" id="PF01842">
    <property type="entry name" value="ACT"/>
    <property type="match status" value="1"/>
</dbReference>
<proteinExistence type="predicted"/>
<keyword evidence="3" id="KW-1185">Reference proteome</keyword>
<dbReference type="PROSITE" id="PS51671">
    <property type="entry name" value="ACT"/>
    <property type="match status" value="1"/>
</dbReference>
<organism evidence="2 3">
    <name type="scientific">Nitrospira moscoviensis</name>
    <dbReference type="NCBI Taxonomy" id="42253"/>
    <lineage>
        <taxon>Bacteria</taxon>
        <taxon>Pseudomonadati</taxon>
        <taxon>Nitrospirota</taxon>
        <taxon>Nitrospiria</taxon>
        <taxon>Nitrospirales</taxon>
        <taxon>Nitrospiraceae</taxon>
        <taxon>Nitrospira</taxon>
    </lineage>
</organism>
<gene>
    <name evidence="2" type="ORF">NITMOv2_2302</name>
</gene>
<dbReference type="EMBL" id="CP011801">
    <property type="protein sequence ID" value="ALA58718.1"/>
    <property type="molecule type" value="Genomic_DNA"/>
</dbReference>
<protein>
    <recommendedName>
        <fullName evidence="1">ACT domain-containing protein</fullName>
    </recommendedName>
</protein>
<dbReference type="SUPFAM" id="SSF55021">
    <property type="entry name" value="ACT-like"/>
    <property type="match status" value="2"/>
</dbReference>
<dbReference type="OrthoDB" id="9790910at2"/>
<dbReference type="PANTHER" id="PTHR40099:SF1">
    <property type="entry name" value="ACETOLACTATE SYNTHASE, SMALL SUBUNIT"/>
    <property type="match status" value="1"/>
</dbReference>
<dbReference type="InterPro" id="IPR002912">
    <property type="entry name" value="ACT_dom"/>
</dbReference>
<evidence type="ECO:0000313" key="2">
    <source>
        <dbReference type="EMBL" id="ALA58718.1"/>
    </source>
</evidence>
<evidence type="ECO:0000259" key="1">
    <source>
        <dbReference type="PROSITE" id="PS51671"/>
    </source>
</evidence>
<evidence type="ECO:0000313" key="3">
    <source>
        <dbReference type="Proteomes" id="UP000069205"/>
    </source>
</evidence>
<dbReference type="Proteomes" id="UP000069205">
    <property type="component" value="Chromosome"/>
</dbReference>
<dbReference type="RefSeq" id="WP_053379843.1">
    <property type="nucleotide sequence ID" value="NZ_CP011801.1"/>
</dbReference>
<dbReference type="InterPro" id="IPR054480">
    <property type="entry name" value="AHAS_small-like_ACT"/>
</dbReference>